<evidence type="ECO:0000313" key="3">
    <source>
        <dbReference type="Proteomes" id="UP000291084"/>
    </source>
</evidence>
<keyword evidence="3" id="KW-1185">Reference proteome</keyword>
<evidence type="ECO:0000256" key="1">
    <source>
        <dbReference type="SAM" id="MobiDB-lite"/>
    </source>
</evidence>
<proteinExistence type="predicted"/>
<sequence length="122" mass="14016">MEKGHHCHVHMGFQNDKKDRDPGQQLKQIQRWNNHNSVRSSSRRNHGAASFSVTAAPSSRCPVWRSHVLEGEAHDLHVQVGCIQLQHPAKMKQRVQEHPTSNTRIQHVQLGRCHGYTLEEHV</sequence>
<gene>
    <name evidence="2" type="primary">Vigan.09G051400</name>
    <name evidence="2" type="ORF">VIGAN_09051400</name>
</gene>
<reference evidence="2 3" key="1">
    <citation type="journal article" date="2015" name="Sci. Rep.">
        <title>The power of single molecule real-time sequencing technology in the de novo assembly of a eukaryotic genome.</title>
        <authorList>
            <person name="Sakai H."/>
            <person name="Naito K."/>
            <person name="Ogiso-Tanaka E."/>
            <person name="Takahashi Y."/>
            <person name="Iseki K."/>
            <person name="Muto C."/>
            <person name="Satou K."/>
            <person name="Teruya K."/>
            <person name="Shiroma A."/>
            <person name="Shimoji M."/>
            <person name="Hirano T."/>
            <person name="Itoh T."/>
            <person name="Kaga A."/>
            <person name="Tomooka N."/>
        </authorList>
    </citation>
    <scope>NUCLEOTIDE SEQUENCE [LARGE SCALE GENOMIC DNA]</scope>
    <source>
        <strain evidence="3">cv. Shumari</strain>
    </source>
</reference>
<dbReference type="AlphaFoldDB" id="A0A0S3SWM2"/>
<evidence type="ECO:0000313" key="2">
    <source>
        <dbReference type="EMBL" id="BAT97147.1"/>
    </source>
</evidence>
<dbReference type="EMBL" id="AP015042">
    <property type="protein sequence ID" value="BAT97147.1"/>
    <property type="molecule type" value="Genomic_DNA"/>
</dbReference>
<protein>
    <submittedName>
        <fullName evidence="2">Uncharacterized protein</fullName>
    </submittedName>
</protein>
<accession>A0A0S3SWM2</accession>
<dbReference type="Proteomes" id="UP000291084">
    <property type="component" value="Chromosome 9"/>
</dbReference>
<feature type="compositionally biased region" description="Low complexity" evidence="1">
    <location>
        <begin position="31"/>
        <end position="40"/>
    </location>
</feature>
<feature type="region of interest" description="Disordered" evidence="1">
    <location>
        <begin position="1"/>
        <end position="56"/>
    </location>
</feature>
<organism evidence="2 3">
    <name type="scientific">Vigna angularis var. angularis</name>
    <dbReference type="NCBI Taxonomy" id="157739"/>
    <lineage>
        <taxon>Eukaryota</taxon>
        <taxon>Viridiplantae</taxon>
        <taxon>Streptophyta</taxon>
        <taxon>Embryophyta</taxon>
        <taxon>Tracheophyta</taxon>
        <taxon>Spermatophyta</taxon>
        <taxon>Magnoliopsida</taxon>
        <taxon>eudicotyledons</taxon>
        <taxon>Gunneridae</taxon>
        <taxon>Pentapetalae</taxon>
        <taxon>rosids</taxon>
        <taxon>fabids</taxon>
        <taxon>Fabales</taxon>
        <taxon>Fabaceae</taxon>
        <taxon>Papilionoideae</taxon>
        <taxon>50 kb inversion clade</taxon>
        <taxon>NPAAA clade</taxon>
        <taxon>indigoferoid/millettioid clade</taxon>
        <taxon>Phaseoleae</taxon>
        <taxon>Vigna</taxon>
    </lineage>
</organism>
<name>A0A0S3SWM2_PHAAN</name>